<evidence type="ECO:0000313" key="1">
    <source>
        <dbReference type="EMBL" id="GAA3126519.1"/>
    </source>
</evidence>
<dbReference type="InterPro" id="IPR009057">
    <property type="entry name" value="Homeodomain-like_sf"/>
</dbReference>
<gene>
    <name evidence="1" type="ORF">GCM10010466_16760</name>
</gene>
<evidence type="ECO:0008006" key="3">
    <source>
        <dbReference type="Google" id="ProtNLM"/>
    </source>
</evidence>
<keyword evidence="2" id="KW-1185">Reference proteome</keyword>
<dbReference type="Pfam" id="PF13384">
    <property type="entry name" value="HTH_23"/>
    <property type="match status" value="1"/>
</dbReference>
<comment type="caution">
    <text evidence="1">The sequence shown here is derived from an EMBL/GenBank/DDBJ whole genome shotgun (WGS) entry which is preliminary data.</text>
</comment>
<dbReference type="Proteomes" id="UP001500320">
    <property type="component" value="Unassembled WGS sequence"/>
</dbReference>
<accession>A0ABP6MUG3</accession>
<name>A0ABP6MUG3_9ACTN</name>
<evidence type="ECO:0000313" key="2">
    <source>
        <dbReference type="Proteomes" id="UP001500320"/>
    </source>
</evidence>
<proteinExistence type="predicted"/>
<reference evidence="2" key="1">
    <citation type="journal article" date="2019" name="Int. J. Syst. Evol. Microbiol.">
        <title>The Global Catalogue of Microorganisms (GCM) 10K type strain sequencing project: providing services to taxonomists for standard genome sequencing and annotation.</title>
        <authorList>
            <consortium name="The Broad Institute Genomics Platform"/>
            <consortium name="The Broad Institute Genome Sequencing Center for Infectious Disease"/>
            <person name="Wu L."/>
            <person name="Ma J."/>
        </authorList>
    </citation>
    <scope>NUCLEOTIDE SEQUENCE [LARGE SCALE GENOMIC DNA]</scope>
    <source>
        <strain evidence="2">JCM 9373</strain>
    </source>
</reference>
<protein>
    <recommendedName>
        <fullName evidence="3">Helix-turn-helix domain-containing protein</fullName>
    </recommendedName>
</protein>
<dbReference type="RefSeq" id="WP_344857479.1">
    <property type="nucleotide sequence ID" value="NZ_BAAAUT010000010.1"/>
</dbReference>
<dbReference type="Gene3D" id="1.10.10.60">
    <property type="entry name" value="Homeodomain-like"/>
    <property type="match status" value="1"/>
</dbReference>
<dbReference type="SUPFAM" id="SSF46689">
    <property type="entry name" value="Homeodomain-like"/>
    <property type="match status" value="1"/>
</dbReference>
<sequence length="321" mass="36108">MATTSDQAIQREELRARAVALRAAGRTRAQIKEALGLAGDWTINELLAGAVPAGSPLRANAKDDLRLRARELRARGWTYQEIEQELGVSRSSVSLWVRDLPRAGRLSWEEARRRTAEGVERYWEREREIRRAARQEISDAAAAAEVGRLTDREILIAGAVAYWCEGYKNKPRRESNHVTFINSDPGLIRLFLRFLEVAGVSRDRLCFRVHIHESADVEAAERFWLDLTGADPGQFRRTTLKRHNARTVRHNTGADYRGCLRIDVLKSMETYRRIEGWAAGVVRGSLLPAGEDGRPVPVPVVRRSGRSWRISISGGAPSPVK</sequence>
<dbReference type="EMBL" id="BAAAUT010000010">
    <property type="protein sequence ID" value="GAA3126519.1"/>
    <property type="molecule type" value="Genomic_DNA"/>
</dbReference>
<organism evidence="1 2">
    <name type="scientific">Planomonospora alba</name>
    <dbReference type="NCBI Taxonomy" id="161354"/>
    <lineage>
        <taxon>Bacteria</taxon>
        <taxon>Bacillati</taxon>
        <taxon>Actinomycetota</taxon>
        <taxon>Actinomycetes</taxon>
        <taxon>Streptosporangiales</taxon>
        <taxon>Streptosporangiaceae</taxon>
        <taxon>Planomonospora</taxon>
    </lineage>
</organism>